<keyword evidence="6" id="KW-0106">Calcium</keyword>
<feature type="domain" description="Sulfatase N-terminal" evidence="8">
    <location>
        <begin position="29"/>
        <end position="371"/>
    </location>
</feature>
<dbReference type="RefSeq" id="WP_386821240.1">
    <property type="nucleotide sequence ID" value="NZ_JBHUIT010000031.1"/>
</dbReference>
<keyword evidence="3" id="KW-0479">Metal-binding</keyword>
<dbReference type="InterPro" id="IPR000917">
    <property type="entry name" value="Sulfatase_N"/>
</dbReference>
<dbReference type="InterPro" id="IPR024607">
    <property type="entry name" value="Sulfatase_CS"/>
</dbReference>
<dbReference type="CDD" id="cd16144">
    <property type="entry name" value="ARS_like"/>
    <property type="match status" value="1"/>
</dbReference>
<keyword evidence="4 7" id="KW-0732">Signal</keyword>
<feature type="signal peptide" evidence="7">
    <location>
        <begin position="1"/>
        <end position="21"/>
    </location>
</feature>
<evidence type="ECO:0000313" key="10">
    <source>
        <dbReference type="Proteomes" id="UP001597375"/>
    </source>
</evidence>
<evidence type="ECO:0000256" key="2">
    <source>
        <dbReference type="ARBA" id="ARBA00008779"/>
    </source>
</evidence>
<comment type="caution">
    <text evidence="9">The sequence shown here is derived from an EMBL/GenBank/DDBJ whole genome shotgun (WGS) entry which is preliminary data.</text>
</comment>
<evidence type="ECO:0000313" key="9">
    <source>
        <dbReference type="EMBL" id="MFD2257867.1"/>
    </source>
</evidence>
<reference evidence="10" key="1">
    <citation type="journal article" date="2019" name="Int. J. Syst. Evol. Microbiol.">
        <title>The Global Catalogue of Microorganisms (GCM) 10K type strain sequencing project: providing services to taxonomists for standard genome sequencing and annotation.</title>
        <authorList>
            <consortium name="The Broad Institute Genomics Platform"/>
            <consortium name="The Broad Institute Genome Sequencing Center for Infectious Disease"/>
            <person name="Wu L."/>
            <person name="Ma J."/>
        </authorList>
    </citation>
    <scope>NUCLEOTIDE SEQUENCE [LARGE SCALE GENOMIC DNA]</scope>
    <source>
        <strain evidence="10">CGMCC 4.7106</strain>
    </source>
</reference>
<dbReference type="Gene3D" id="3.40.720.10">
    <property type="entry name" value="Alkaline Phosphatase, subunit A"/>
    <property type="match status" value="1"/>
</dbReference>
<dbReference type="Gene3D" id="3.30.1120.10">
    <property type="match status" value="1"/>
</dbReference>
<protein>
    <submittedName>
        <fullName evidence="9">Sulfatase</fullName>
    </submittedName>
</protein>
<organism evidence="9 10">
    <name type="scientific">Luteolibacter algae</name>
    <dbReference type="NCBI Taxonomy" id="454151"/>
    <lineage>
        <taxon>Bacteria</taxon>
        <taxon>Pseudomonadati</taxon>
        <taxon>Verrucomicrobiota</taxon>
        <taxon>Verrucomicrobiia</taxon>
        <taxon>Verrucomicrobiales</taxon>
        <taxon>Verrucomicrobiaceae</taxon>
        <taxon>Luteolibacter</taxon>
    </lineage>
</organism>
<sequence>MISKYILSAALAASLCHQAHAAESESSPPNVLFILIDDFGWNDVGYNGSTFYETPQMDAFSEKWMRFDHCYTPSPMCSPTRASILTGKNPARHGITQWLSGSDQPHTRKEETPQVYCPLPRSNGLQENEITLGEAFQEAGYDTAFFGKWHMGKIRITGGPKNHGYDSQVAVIEENGCRQFSYKRYFRNAKPGQSFNDALNDAVIDFIRQECDKPFYLHLSHFAMHAPIVTSPELRARFEAKKKALGITTADTELDEYSHIPHKLQQDSAEYAGELFNLDEGLGRVIDALKESGQYENTIIVLTGDNGGRTTIDKPDATATVPLRGGKTFLFDGGLRVPTLIHWPAHSKAGMQTDAIVSSMDFYPTLLDMAGLPLKPEQHRDGVSLVPLFKGGSLDRDTLYWHFPHYQGEGSYPASAIRKDNFKLILNYHHGDVLLYDLAEDPHETKNLALSMPEKAAELERELIAYLKETEATIPQAQTPDQ</sequence>
<comment type="similarity">
    <text evidence="2">Belongs to the sulfatase family.</text>
</comment>
<evidence type="ECO:0000256" key="5">
    <source>
        <dbReference type="ARBA" id="ARBA00022801"/>
    </source>
</evidence>
<dbReference type="PANTHER" id="PTHR42693">
    <property type="entry name" value="ARYLSULFATASE FAMILY MEMBER"/>
    <property type="match status" value="1"/>
</dbReference>
<evidence type="ECO:0000259" key="8">
    <source>
        <dbReference type="Pfam" id="PF00884"/>
    </source>
</evidence>
<accession>A0ABW5DA68</accession>
<evidence type="ECO:0000256" key="1">
    <source>
        <dbReference type="ARBA" id="ARBA00001913"/>
    </source>
</evidence>
<keyword evidence="10" id="KW-1185">Reference proteome</keyword>
<dbReference type="Proteomes" id="UP001597375">
    <property type="component" value="Unassembled WGS sequence"/>
</dbReference>
<evidence type="ECO:0000256" key="3">
    <source>
        <dbReference type="ARBA" id="ARBA00022723"/>
    </source>
</evidence>
<name>A0ABW5DA68_9BACT</name>
<dbReference type="PANTHER" id="PTHR42693:SF42">
    <property type="entry name" value="ARYLSULFATASE G"/>
    <property type="match status" value="1"/>
</dbReference>
<dbReference type="PROSITE" id="PS00523">
    <property type="entry name" value="SULFATASE_1"/>
    <property type="match status" value="1"/>
</dbReference>
<feature type="chain" id="PRO_5046165723" evidence="7">
    <location>
        <begin position="22"/>
        <end position="482"/>
    </location>
</feature>
<dbReference type="Pfam" id="PF00884">
    <property type="entry name" value="Sulfatase"/>
    <property type="match status" value="1"/>
</dbReference>
<evidence type="ECO:0000256" key="7">
    <source>
        <dbReference type="SAM" id="SignalP"/>
    </source>
</evidence>
<evidence type="ECO:0000256" key="6">
    <source>
        <dbReference type="ARBA" id="ARBA00022837"/>
    </source>
</evidence>
<gene>
    <name evidence="9" type="ORF">ACFSSA_14385</name>
</gene>
<dbReference type="InterPro" id="IPR017850">
    <property type="entry name" value="Alkaline_phosphatase_core_sf"/>
</dbReference>
<proteinExistence type="inferred from homology"/>
<dbReference type="EMBL" id="JBHUIT010000031">
    <property type="protein sequence ID" value="MFD2257867.1"/>
    <property type="molecule type" value="Genomic_DNA"/>
</dbReference>
<dbReference type="SUPFAM" id="SSF53649">
    <property type="entry name" value="Alkaline phosphatase-like"/>
    <property type="match status" value="1"/>
</dbReference>
<evidence type="ECO:0000256" key="4">
    <source>
        <dbReference type="ARBA" id="ARBA00022729"/>
    </source>
</evidence>
<comment type="cofactor">
    <cofactor evidence="1">
        <name>Ca(2+)</name>
        <dbReference type="ChEBI" id="CHEBI:29108"/>
    </cofactor>
</comment>
<keyword evidence="5" id="KW-0378">Hydrolase</keyword>
<dbReference type="InterPro" id="IPR050738">
    <property type="entry name" value="Sulfatase"/>
</dbReference>